<keyword evidence="2" id="KW-1185">Reference proteome</keyword>
<dbReference type="InterPro" id="IPR027417">
    <property type="entry name" value="P-loop_NTPase"/>
</dbReference>
<protein>
    <recommendedName>
        <fullName evidence="3">NB-ARC domain-containing protein</fullName>
    </recommendedName>
</protein>
<dbReference type="EMBL" id="JBHSQO010000052">
    <property type="protein sequence ID" value="MFC6093963.1"/>
    <property type="molecule type" value="Genomic_DNA"/>
</dbReference>
<dbReference type="SUPFAM" id="SSF52540">
    <property type="entry name" value="P-loop containing nucleoside triphosphate hydrolases"/>
    <property type="match status" value="1"/>
</dbReference>
<dbReference type="RefSeq" id="WP_380641656.1">
    <property type="nucleotide sequence ID" value="NZ_JBHSQO010000052.1"/>
</dbReference>
<dbReference type="Proteomes" id="UP001596220">
    <property type="component" value="Unassembled WGS sequence"/>
</dbReference>
<organism evidence="1 2">
    <name type="scientific">Saccharothrix lopnurensis</name>
    <dbReference type="NCBI Taxonomy" id="1670621"/>
    <lineage>
        <taxon>Bacteria</taxon>
        <taxon>Bacillati</taxon>
        <taxon>Actinomycetota</taxon>
        <taxon>Actinomycetes</taxon>
        <taxon>Pseudonocardiales</taxon>
        <taxon>Pseudonocardiaceae</taxon>
        <taxon>Saccharothrix</taxon>
    </lineage>
</organism>
<reference evidence="2" key="1">
    <citation type="journal article" date="2019" name="Int. J. Syst. Evol. Microbiol.">
        <title>The Global Catalogue of Microorganisms (GCM) 10K type strain sequencing project: providing services to taxonomists for standard genome sequencing and annotation.</title>
        <authorList>
            <consortium name="The Broad Institute Genomics Platform"/>
            <consortium name="The Broad Institute Genome Sequencing Center for Infectious Disease"/>
            <person name="Wu L."/>
            <person name="Ma J."/>
        </authorList>
    </citation>
    <scope>NUCLEOTIDE SEQUENCE [LARGE SCALE GENOMIC DNA]</scope>
    <source>
        <strain evidence="2">CGMCC 4.7246</strain>
    </source>
</reference>
<dbReference type="PRINTS" id="PR00364">
    <property type="entry name" value="DISEASERSIST"/>
</dbReference>
<comment type="caution">
    <text evidence="1">The sequence shown here is derived from an EMBL/GenBank/DDBJ whole genome shotgun (WGS) entry which is preliminary data.</text>
</comment>
<evidence type="ECO:0008006" key="3">
    <source>
        <dbReference type="Google" id="ProtNLM"/>
    </source>
</evidence>
<gene>
    <name evidence="1" type="ORF">ACFP3R_32250</name>
</gene>
<proteinExistence type="predicted"/>
<accession>A0ABW1PFV4</accession>
<sequence>MFVEREELARLIRLHDTGPLTLVMVSGPKGIGKTTLTLHWAQRHRDRFATDGYTSTSPPNPGWPLRWCWCDCCATSVSLPVPSSPIPGERAALWRSLTRHRRLLLVLDGVEHAGQVTTLLPAGTDCLTLVVSRLRLPDLTDVGARHLVLRALPEQTATDLLAACVGPERGSGQRRHLAALAAHGRGHPVTMTLLAPTWPHTRNCRWTR</sequence>
<dbReference type="Gene3D" id="3.40.50.300">
    <property type="entry name" value="P-loop containing nucleotide triphosphate hydrolases"/>
    <property type="match status" value="1"/>
</dbReference>
<name>A0ABW1PFV4_9PSEU</name>
<evidence type="ECO:0000313" key="2">
    <source>
        <dbReference type="Proteomes" id="UP001596220"/>
    </source>
</evidence>
<evidence type="ECO:0000313" key="1">
    <source>
        <dbReference type="EMBL" id="MFC6093963.1"/>
    </source>
</evidence>